<dbReference type="PRINTS" id="PR00297">
    <property type="entry name" value="CHAPERONIN10"/>
</dbReference>
<dbReference type="GO" id="GO:0005524">
    <property type="term" value="F:ATP binding"/>
    <property type="evidence" value="ECO:0007669"/>
    <property type="project" value="InterPro"/>
</dbReference>
<dbReference type="Pfam" id="PF00166">
    <property type="entry name" value="Cpn10"/>
    <property type="match status" value="1"/>
</dbReference>
<evidence type="ECO:0000313" key="5">
    <source>
        <dbReference type="Proteomes" id="UP000007239"/>
    </source>
</evidence>
<dbReference type="InterPro" id="IPR020818">
    <property type="entry name" value="Chaperonin_GroES"/>
</dbReference>
<proteinExistence type="inferred from homology"/>
<dbReference type="EMBL" id="CP002739">
    <property type="protein sequence ID" value="AEF18312.1"/>
    <property type="molecule type" value="Genomic_DNA"/>
</dbReference>
<comment type="function">
    <text evidence="3">Together with the chaperonin GroEL, plays an essential role in assisting protein folding. The GroEL-GroES system forms a nano-cage that allows encapsulation of the non-native substrate proteins and provides a physical environment optimized to promote and accelerate protein folding. GroES binds to the apical surface of the GroEL ring, thereby capping the opening of the GroEL channel.</text>
</comment>
<evidence type="ECO:0000256" key="2">
    <source>
        <dbReference type="ARBA" id="ARBA00023186"/>
    </source>
</evidence>
<dbReference type="Proteomes" id="UP000007239">
    <property type="component" value="Chromosome"/>
</dbReference>
<evidence type="ECO:0000256" key="1">
    <source>
        <dbReference type="ARBA" id="ARBA00006975"/>
    </source>
</evidence>
<comment type="subunit">
    <text evidence="3">Heptamer of 7 subunits arranged in a ring.</text>
</comment>
<keyword evidence="2 3" id="KW-0143">Chaperone</keyword>
<gene>
    <name evidence="4" type="ordered locus">Thexy_2310</name>
</gene>
<dbReference type="SMART" id="SM00883">
    <property type="entry name" value="Cpn10"/>
    <property type="match status" value="1"/>
</dbReference>
<evidence type="ECO:0000256" key="3">
    <source>
        <dbReference type="RuleBase" id="RU000535"/>
    </source>
</evidence>
<comment type="similarity">
    <text evidence="1 3">Belongs to the GroES chaperonin family.</text>
</comment>
<name>F6BLW1_THEXL</name>
<reference evidence="4" key="1">
    <citation type="submission" date="2011-05" db="EMBL/GenBank/DDBJ databases">
        <title>Complete sequence of Thermoanaerobacterium xylanolyticum LX-11.</title>
        <authorList>
            <consortium name="US DOE Joint Genome Institute"/>
            <person name="Lucas S."/>
            <person name="Han J."/>
            <person name="Lapidus A."/>
            <person name="Cheng J.-F."/>
            <person name="Goodwin L."/>
            <person name="Pitluck S."/>
            <person name="Peters L."/>
            <person name="Mikhailova N."/>
            <person name="Lu M."/>
            <person name="Han C."/>
            <person name="Tapia R."/>
            <person name="Land M."/>
            <person name="Hauser L."/>
            <person name="Kyrpides N."/>
            <person name="Ivanova N."/>
            <person name="Pagani I."/>
            <person name="Hemme C."/>
            <person name="Woyke T."/>
        </authorList>
    </citation>
    <scope>NUCLEOTIDE SEQUENCE</scope>
    <source>
        <strain evidence="4">LX-11</strain>
    </source>
</reference>
<dbReference type="KEGG" id="txy:Thexy_2310"/>
<dbReference type="Gene3D" id="2.30.33.40">
    <property type="entry name" value="GroES chaperonin"/>
    <property type="match status" value="1"/>
</dbReference>
<dbReference type="GO" id="GO:0044183">
    <property type="term" value="F:protein folding chaperone"/>
    <property type="evidence" value="ECO:0007669"/>
    <property type="project" value="InterPro"/>
</dbReference>
<keyword evidence="5" id="KW-1185">Reference proteome</keyword>
<dbReference type="InterPro" id="IPR037124">
    <property type="entry name" value="Chaperonin_GroES_sf"/>
</dbReference>
<dbReference type="CDD" id="cd00320">
    <property type="entry name" value="cpn10"/>
    <property type="match status" value="1"/>
</dbReference>
<dbReference type="eggNOG" id="COG0234">
    <property type="taxonomic scope" value="Bacteria"/>
</dbReference>
<dbReference type="InterPro" id="IPR011032">
    <property type="entry name" value="GroES-like_sf"/>
</dbReference>
<protein>
    <recommendedName>
        <fullName evidence="3">10 kDa chaperonin</fullName>
    </recommendedName>
</protein>
<dbReference type="STRING" id="858215.Thexy_2310"/>
<evidence type="ECO:0000313" key="4">
    <source>
        <dbReference type="EMBL" id="AEF18312.1"/>
    </source>
</evidence>
<organism evidence="4 5">
    <name type="scientific">Thermoanaerobacterium xylanolyticum (strain ATCC 49914 / DSM 7097 / LX-11)</name>
    <dbReference type="NCBI Taxonomy" id="858215"/>
    <lineage>
        <taxon>Bacteria</taxon>
        <taxon>Bacillati</taxon>
        <taxon>Bacillota</taxon>
        <taxon>Clostridia</taxon>
        <taxon>Thermoanaerobacterales</taxon>
        <taxon>Thermoanaerobacteraceae</taxon>
        <taxon>Thermoanaerobacterium</taxon>
    </lineage>
</organism>
<dbReference type="HOGENOM" id="CLU_132825_2_3_9"/>
<dbReference type="SUPFAM" id="SSF50129">
    <property type="entry name" value="GroES-like"/>
    <property type="match status" value="1"/>
</dbReference>
<dbReference type="AlphaFoldDB" id="F6BLW1"/>
<accession>F6BLW1</accession>
<sequence>MYMEKIQPVNGNALIRLEEAEGDKKVGGIIIPRNAQEKLHEGIVEGLAAGATDEISIGDRVIYKEFSGTKIKHGDTEYLIIPVDDIIAKYVDVDEI</sequence>